<keyword evidence="1" id="KW-0732">Signal</keyword>
<protein>
    <submittedName>
        <fullName evidence="3">Secreted protein</fullName>
    </submittedName>
</protein>
<dbReference type="AlphaFoldDB" id="A0A5S6Q5W7"/>
<evidence type="ECO:0000313" key="2">
    <source>
        <dbReference type="Proteomes" id="UP000046395"/>
    </source>
</evidence>
<reference evidence="3" key="1">
    <citation type="submission" date="2019-12" db="UniProtKB">
        <authorList>
            <consortium name="WormBaseParasite"/>
        </authorList>
    </citation>
    <scope>IDENTIFICATION</scope>
</reference>
<keyword evidence="2" id="KW-1185">Reference proteome</keyword>
<organism evidence="2 3">
    <name type="scientific">Trichuris muris</name>
    <name type="common">Mouse whipworm</name>
    <dbReference type="NCBI Taxonomy" id="70415"/>
    <lineage>
        <taxon>Eukaryota</taxon>
        <taxon>Metazoa</taxon>
        <taxon>Ecdysozoa</taxon>
        <taxon>Nematoda</taxon>
        <taxon>Enoplea</taxon>
        <taxon>Dorylaimia</taxon>
        <taxon>Trichinellida</taxon>
        <taxon>Trichuridae</taxon>
        <taxon>Trichuris</taxon>
    </lineage>
</organism>
<evidence type="ECO:0000256" key="1">
    <source>
        <dbReference type="SAM" id="SignalP"/>
    </source>
</evidence>
<dbReference type="WBParaSite" id="TMUE_1000002554.1">
    <property type="protein sequence ID" value="TMUE_1000002554.1"/>
    <property type="gene ID" value="WBGene00290659"/>
</dbReference>
<sequence length="149" mass="16918">MYAHFFLFLVAIAWHARADAASSRLISRIRESSNEIKAVQGLEPQWRGWSTSKPSLFHGSPRQRSFAPVEHELIESDVDKVRPRSKRRIAIVCRIIPIHRACKKLLFMKLAQSSGVLQAKAGHASSLTNVNLLRVFLKETSLQSLLHHE</sequence>
<accession>A0A5S6Q5W7</accession>
<name>A0A5S6Q5W7_TRIMR</name>
<evidence type="ECO:0000313" key="3">
    <source>
        <dbReference type="WBParaSite" id="TMUE_1000002554.1"/>
    </source>
</evidence>
<proteinExistence type="predicted"/>
<feature type="chain" id="PRO_5024335328" evidence="1">
    <location>
        <begin position="19"/>
        <end position="149"/>
    </location>
</feature>
<dbReference type="Proteomes" id="UP000046395">
    <property type="component" value="Unassembled WGS sequence"/>
</dbReference>
<feature type="signal peptide" evidence="1">
    <location>
        <begin position="1"/>
        <end position="18"/>
    </location>
</feature>